<dbReference type="NCBIfam" id="NF033581">
    <property type="entry name" value="transpos_IS5_4"/>
    <property type="match status" value="1"/>
</dbReference>
<sequence>MKQTDLGLNLSTKRTRKREFLDEMNRVVPWADLVMLIAPYAPEGKRGRPPFAVEAMLRIHFVQQWFGLSDPAMEEALHDVPLYREFAGLDNWTARLPDESTILRFRHLLEKHKLAAQILALVNDILRDKGLILRAGTVVDATLISAPSSTKNASGERDSEMHQSKKGNQWYFGMKAHIGVDAESGLVHTVRGKAGNVNDVIEANSLLHGEETDAFGDAGYQGVEKRPDARAGVNWHVAMKPGKRRVLDQSKPFGALVDQVERIKAGIRAKVEHPFRVIKRQFGYTKVRYRGLRKNTAPTHDLVRAVQLVDGARQTAGCWGMSAFLAHADASRTARECRSARAGQLRSGLIGWRCGAFSFLLNGQAHSIRVCAEHP</sequence>
<dbReference type="InterPro" id="IPR047959">
    <property type="entry name" value="Transpos_IS5"/>
</dbReference>
<dbReference type="InterPro" id="IPR008490">
    <property type="entry name" value="Transposase_InsH_N"/>
</dbReference>
<dbReference type="GO" id="GO:0006313">
    <property type="term" value="P:DNA transposition"/>
    <property type="evidence" value="ECO:0007669"/>
    <property type="project" value="InterPro"/>
</dbReference>
<evidence type="ECO:0000256" key="5">
    <source>
        <dbReference type="ARBA" id="ARBA00023172"/>
    </source>
</evidence>
<feature type="domain" description="Transposase IS4-like" evidence="6">
    <location>
        <begin position="136"/>
        <end position="297"/>
    </location>
</feature>
<feature type="domain" description="Transposase InsH N-terminal" evidence="7">
    <location>
        <begin position="14"/>
        <end position="107"/>
    </location>
</feature>
<dbReference type="Pfam" id="PF05598">
    <property type="entry name" value="DUF772"/>
    <property type="match status" value="1"/>
</dbReference>
<dbReference type="PANTHER" id="PTHR35604:SF2">
    <property type="entry name" value="TRANSPOSASE INSH FOR INSERTION SEQUENCE ELEMENT IS5A-RELATED"/>
    <property type="match status" value="1"/>
</dbReference>
<dbReference type="Pfam" id="PF01609">
    <property type="entry name" value="DDE_Tnp_1"/>
    <property type="match status" value="1"/>
</dbReference>
<keyword evidence="5" id="KW-0233">DNA recombination</keyword>
<protein>
    <submittedName>
        <fullName evidence="8">Transposase</fullName>
    </submittedName>
</protein>
<evidence type="ECO:0000256" key="3">
    <source>
        <dbReference type="ARBA" id="ARBA00022578"/>
    </source>
</evidence>
<evidence type="ECO:0000259" key="6">
    <source>
        <dbReference type="Pfam" id="PF01609"/>
    </source>
</evidence>
<evidence type="ECO:0000313" key="9">
    <source>
        <dbReference type="Proteomes" id="UP000256805"/>
    </source>
</evidence>
<evidence type="ECO:0000259" key="7">
    <source>
        <dbReference type="Pfam" id="PF05598"/>
    </source>
</evidence>
<name>A0A375JF15_9BURK</name>
<comment type="function">
    <text evidence="1">Involved in the transposition of the insertion sequence IS5.</text>
</comment>
<keyword evidence="4" id="KW-0238">DNA-binding</keyword>
<dbReference type="AlphaFoldDB" id="A0A375JF15"/>
<dbReference type="InterPro" id="IPR002559">
    <property type="entry name" value="Transposase_11"/>
</dbReference>
<proteinExistence type="inferred from homology"/>
<evidence type="ECO:0000256" key="4">
    <source>
        <dbReference type="ARBA" id="ARBA00023125"/>
    </source>
</evidence>
<dbReference type="GO" id="GO:0004803">
    <property type="term" value="F:transposase activity"/>
    <property type="evidence" value="ECO:0007669"/>
    <property type="project" value="InterPro"/>
</dbReference>
<evidence type="ECO:0000256" key="1">
    <source>
        <dbReference type="ARBA" id="ARBA00003544"/>
    </source>
</evidence>
<dbReference type="EMBL" id="OVTA01000082">
    <property type="protein sequence ID" value="SPS02593.1"/>
    <property type="molecule type" value="Genomic_DNA"/>
</dbReference>
<reference evidence="8 9" key="1">
    <citation type="submission" date="2018-01" db="EMBL/GenBank/DDBJ databases">
        <authorList>
            <person name="Gaut B.S."/>
            <person name="Morton B.R."/>
            <person name="Clegg M.T."/>
            <person name="Duvall M.R."/>
        </authorList>
    </citation>
    <scope>NUCLEOTIDE SEQUENCE [LARGE SCALE GENOMIC DNA]</scope>
    <source>
        <strain evidence="8">Cupriavidus taiwanensis cmp 52</strain>
    </source>
</reference>
<evidence type="ECO:0000256" key="2">
    <source>
        <dbReference type="ARBA" id="ARBA00010075"/>
    </source>
</evidence>
<comment type="similarity">
    <text evidence="2">Belongs to the transposase 11 family.</text>
</comment>
<keyword evidence="3" id="KW-0815">Transposition</keyword>
<dbReference type="Proteomes" id="UP000256805">
    <property type="component" value="Unassembled WGS sequence"/>
</dbReference>
<dbReference type="GO" id="GO:0003677">
    <property type="term" value="F:DNA binding"/>
    <property type="evidence" value="ECO:0007669"/>
    <property type="project" value="UniProtKB-KW"/>
</dbReference>
<evidence type="ECO:0000313" key="8">
    <source>
        <dbReference type="EMBL" id="SPS02593.1"/>
    </source>
</evidence>
<gene>
    <name evidence="8" type="ORF">CBM2634_U190006</name>
</gene>
<organism evidence="8 9">
    <name type="scientific">Cupriavidus taiwanensis</name>
    <dbReference type="NCBI Taxonomy" id="164546"/>
    <lineage>
        <taxon>Bacteria</taxon>
        <taxon>Pseudomonadati</taxon>
        <taxon>Pseudomonadota</taxon>
        <taxon>Betaproteobacteria</taxon>
        <taxon>Burkholderiales</taxon>
        <taxon>Burkholderiaceae</taxon>
        <taxon>Cupriavidus</taxon>
    </lineage>
</organism>
<accession>A0A375JF15</accession>
<dbReference type="PANTHER" id="PTHR35604">
    <property type="entry name" value="TRANSPOSASE INSH FOR INSERTION SEQUENCE ELEMENT IS5A-RELATED"/>
    <property type="match status" value="1"/>
</dbReference>